<organism evidence="1 2">
    <name type="scientific">Theobroma cacao</name>
    <name type="common">Cacao</name>
    <name type="synonym">Cocoa</name>
    <dbReference type="NCBI Taxonomy" id="3641"/>
    <lineage>
        <taxon>Eukaryota</taxon>
        <taxon>Viridiplantae</taxon>
        <taxon>Streptophyta</taxon>
        <taxon>Embryophyta</taxon>
        <taxon>Tracheophyta</taxon>
        <taxon>Spermatophyta</taxon>
        <taxon>Magnoliopsida</taxon>
        <taxon>eudicotyledons</taxon>
        <taxon>Gunneridae</taxon>
        <taxon>Pentapetalae</taxon>
        <taxon>rosids</taxon>
        <taxon>malvids</taxon>
        <taxon>Malvales</taxon>
        <taxon>Malvaceae</taxon>
        <taxon>Byttnerioideae</taxon>
        <taxon>Theobroma</taxon>
    </lineage>
</organism>
<dbReference type="Proteomes" id="UP000026915">
    <property type="component" value="Chromosome 4"/>
</dbReference>
<sequence length="89" mass="9843">MQTSKGRNVQVALLGCWSCIAIAMVENIILLENARPGQYEDASLQPQLGLLSCYELLIEKLDLLCRMGKKPGEGSFRRKCVCCRNKAPG</sequence>
<evidence type="ECO:0000313" key="1">
    <source>
        <dbReference type="EMBL" id="EOY05560.1"/>
    </source>
</evidence>
<proteinExistence type="predicted"/>
<protein>
    <submittedName>
        <fullName evidence="1">Uncharacterized protein</fullName>
    </submittedName>
</protein>
<gene>
    <name evidence="1" type="ORF">TCM_020534</name>
</gene>
<evidence type="ECO:0000313" key="2">
    <source>
        <dbReference type="Proteomes" id="UP000026915"/>
    </source>
</evidence>
<accession>A0A061EKJ6</accession>
<dbReference type="Gramene" id="EOY05560">
    <property type="protein sequence ID" value="EOY05560"/>
    <property type="gene ID" value="TCM_020534"/>
</dbReference>
<dbReference type="AlphaFoldDB" id="A0A061EKJ6"/>
<dbReference type="HOGENOM" id="CLU_2459211_0_0_1"/>
<name>A0A061EKJ6_THECC</name>
<reference evidence="1 2" key="1">
    <citation type="journal article" date="2013" name="Genome Biol.">
        <title>The genome sequence of the most widely cultivated cacao type and its use to identify candidate genes regulating pod color.</title>
        <authorList>
            <person name="Motamayor J.C."/>
            <person name="Mockaitis K."/>
            <person name="Schmutz J."/>
            <person name="Haiminen N."/>
            <person name="Iii D.L."/>
            <person name="Cornejo O."/>
            <person name="Findley S.D."/>
            <person name="Zheng P."/>
            <person name="Utro F."/>
            <person name="Royaert S."/>
            <person name="Saski C."/>
            <person name="Jenkins J."/>
            <person name="Podicheti R."/>
            <person name="Zhao M."/>
            <person name="Scheffler B.E."/>
            <person name="Stack J.C."/>
            <person name="Feltus F.A."/>
            <person name="Mustiga G.M."/>
            <person name="Amores F."/>
            <person name="Phillips W."/>
            <person name="Marelli J.P."/>
            <person name="May G.D."/>
            <person name="Shapiro H."/>
            <person name="Ma J."/>
            <person name="Bustamante C.D."/>
            <person name="Schnell R.J."/>
            <person name="Main D."/>
            <person name="Gilbert D."/>
            <person name="Parida L."/>
            <person name="Kuhn D.N."/>
        </authorList>
    </citation>
    <scope>NUCLEOTIDE SEQUENCE [LARGE SCALE GENOMIC DNA]</scope>
    <source>
        <strain evidence="2">cv. Matina 1-6</strain>
    </source>
</reference>
<keyword evidence="2" id="KW-1185">Reference proteome</keyword>
<dbReference type="InParanoid" id="A0A061EKJ6"/>
<dbReference type="EMBL" id="CM001882">
    <property type="protein sequence ID" value="EOY05560.1"/>
    <property type="molecule type" value="Genomic_DNA"/>
</dbReference>